<feature type="compositionally biased region" description="Low complexity" evidence="1">
    <location>
        <begin position="238"/>
        <end position="247"/>
    </location>
</feature>
<feature type="compositionally biased region" description="Gly residues" evidence="1">
    <location>
        <begin position="61"/>
        <end position="73"/>
    </location>
</feature>
<dbReference type="InterPro" id="IPR007060">
    <property type="entry name" value="FtsL/DivIC"/>
</dbReference>
<protein>
    <submittedName>
        <fullName evidence="3">Septum formation initiator family protein</fullName>
    </submittedName>
</protein>
<evidence type="ECO:0000256" key="2">
    <source>
        <dbReference type="SAM" id="Phobius"/>
    </source>
</evidence>
<proteinExistence type="predicted"/>
<evidence type="ECO:0000313" key="4">
    <source>
        <dbReference type="Proteomes" id="UP000249166"/>
    </source>
</evidence>
<dbReference type="EMBL" id="QLNP01000077">
    <property type="protein sequence ID" value="RAM37100.1"/>
    <property type="molecule type" value="Genomic_DNA"/>
</dbReference>
<comment type="caution">
    <text evidence="3">The sequence shown here is derived from an EMBL/GenBank/DDBJ whole genome shotgun (WGS) entry which is preliminary data.</text>
</comment>
<dbReference type="Pfam" id="PF04977">
    <property type="entry name" value="DivIC"/>
    <property type="match status" value="1"/>
</dbReference>
<organism evidence="3 4">
    <name type="scientific">Arthrobacter globiformis</name>
    <dbReference type="NCBI Taxonomy" id="1665"/>
    <lineage>
        <taxon>Bacteria</taxon>
        <taxon>Bacillati</taxon>
        <taxon>Actinomycetota</taxon>
        <taxon>Actinomycetes</taxon>
        <taxon>Micrococcales</taxon>
        <taxon>Micrococcaceae</taxon>
        <taxon>Arthrobacter</taxon>
    </lineage>
</organism>
<dbReference type="RefSeq" id="WP_111904081.1">
    <property type="nucleotide sequence ID" value="NZ_QLNP01000077.1"/>
</dbReference>
<accession>A0A328HIP6</accession>
<keyword evidence="2" id="KW-1133">Transmembrane helix</keyword>
<reference evidence="3 4" key="1">
    <citation type="submission" date="2018-04" db="EMBL/GenBank/DDBJ databases">
        <title>Bacteria isolated from cave deposits of Manipur.</title>
        <authorList>
            <person name="Sahoo D."/>
            <person name="Sarangthem I."/>
            <person name="Nandeibam J."/>
        </authorList>
    </citation>
    <scope>NUCLEOTIDE SEQUENCE [LARGE SCALE GENOMIC DNA]</scope>
    <source>
        <strain evidence="4">mrc11</strain>
    </source>
</reference>
<evidence type="ECO:0000256" key="1">
    <source>
        <dbReference type="SAM" id="MobiDB-lite"/>
    </source>
</evidence>
<dbReference type="Proteomes" id="UP000249166">
    <property type="component" value="Unassembled WGS sequence"/>
</dbReference>
<feature type="compositionally biased region" description="Low complexity" evidence="1">
    <location>
        <begin position="102"/>
        <end position="132"/>
    </location>
</feature>
<feature type="compositionally biased region" description="Basic and acidic residues" evidence="1">
    <location>
        <begin position="40"/>
        <end position="54"/>
    </location>
</feature>
<feature type="compositionally biased region" description="Low complexity" evidence="1">
    <location>
        <begin position="74"/>
        <end position="94"/>
    </location>
</feature>
<keyword evidence="2" id="KW-0812">Transmembrane</keyword>
<feature type="region of interest" description="Disordered" evidence="1">
    <location>
        <begin position="238"/>
        <end position="257"/>
    </location>
</feature>
<dbReference type="OrthoDB" id="5187715at2"/>
<feature type="transmembrane region" description="Helical" evidence="2">
    <location>
        <begin position="153"/>
        <end position="174"/>
    </location>
</feature>
<feature type="region of interest" description="Disordered" evidence="1">
    <location>
        <begin position="1"/>
        <end position="141"/>
    </location>
</feature>
<sequence>MATRRPKVPRVTPPAQQSSDGSAGGDVIQADFGSPRSAHATHEAGTGHEAKAAGRADGSGAKSGAGSRTGAGRTGSTSPSGAATTGAGAKSAGTTGSGTKGPGSAAGAAAKAGTKASTGKTGSSRGKSGSTAVTAGEDNLDPVPAKAFSGRMLALAVVMVAITIMLAPTVKIFIDKRAEIAALESDISASKADQDNLKRQVSRWQDPNYVKQQARDRINMVMPGETGYWVFGSDLPAGASGSQPSAAETQDPADVPWVDSLWESIRRSATD</sequence>
<gene>
    <name evidence="3" type="ORF">DBZ45_11755</name>
</gene>
<name>A0A328HIP6_ARTGO</name>
<dbReference type="AlphaFoldDB" id="A0A328HIP6"/>
<keyword evidence="2" id="KW-0472">Membrane</keyword>
<evidence type="ECO:0000313" key="3">
    <source>
        <dbReference type="EMBL" id="RAM37100.1"/>
    </source>
</evidence>